<evidence type="ECO:0000313" key="12">
    <source>
        <dbReference type="EMBL" id="SFF43793.1"/>
    </source>
</evidence>
<evidence type="ECO:0000256" key="6">
    <source>
        <dbReference type="ARBA" id="ARBA00022692"/>
    </source>
</evidence>
<reference evidence="12 13" key="1">
    <citation type="submission" date="2016-10" db="EMBL/GenBank/DDBJ databases">
        <authorList>
            <person name="de Groot N.N."/>
        </authorList>
    </citation>
    <scope>NUCLEOTIDE SEQUENCE [LARGE SCALE GENOMIC DNA]</scope>
    <source>
        <strain evidence="12 13">DSM 23609</strain>
    </source>
</reference>
<evidence type="ECO:0000256" key="8">
    <source>
        <dbReference type="ARBA" id="ARBA00022989"/>
    </source>
</evidence>
<dbReference type="EMBL" id="FOOC01000004">
    <property type="protein sequence ID" value="SFF43793.1"/>
    <property type="molecule type" value="Genomic_DNA"/>
</dbReference>
<sequence length="181" mass="18939">MAAAANAADDEKAIVPPDAPPKKGGGGAVGVLLASVLVSAGASGGVAYAVARHVLATASPAHALAEPAPENKAPDKPAQYFALDPAFVVNIEDAYTQRFLQVQVEVMSRDPKTIEAVQHHAPRIRSSLLLLFGQQQAADLATRAGKEKLQAEVLAEIRNILRAETGSDAVEAVYFTSFVMQ</sequence>
<evidence type="ECO:0000256" key="9">
    <source>
        <dbReference type="ARBA" id="ARBA00023136"/>
    </source>
</evidence>
<evidence type="ECO:0000256" key="11">
    <source>
        <dbReference type="SAM" id="MobiDB-lite"/>
    </source>
</evidence>
<dbReference type="OrthoDB" id="5616092at2"/>
<evidence type="ECO:0000256" key="2">
    <source>
        <dbReference type="ARBA" id="ARBA00004162"/>
    </source>
</evidence>
<evidence type="ECO:0000256" key="1">
    <source>
        <dbReference type="ARBA" id="ARBA00002254"/>
    </source>
</evidence>
<name>A0A1I2IQ73_9GAMM</name>
<dbReference type="GO" id="GO:0005886">
    <property type="term" value="C:plasma membrane"/>
    <property type="evidence" value="ECO:0007669"/>
    <property type="project" value="UniProtKB-SubCell"/>
</dbReference>
<dbReference type="InterPro" id="IPR005503">
    <property type="entry name" value="FliL"/>
</dbReference>
<evidence type="ECO:0000313" key="13">
    <source>
        <dbReference type="Proteomes" id="UP000199771"/>
    </source>
</evidence>
<dbReference type="PANTHER" id="PTHR35091:SF2">
    <property type="entry name" value="FLAGELLAR PROTEIN FLIL"/>
    <property type="match status" value="1"/>
</dbReference>
<keyword evidence="7 10" id="KW-0283">Flagellar rotation</keyword>
<feature type="region of interest" description="Disordered" evidence="11">
    <location>
        <begin position="1"/>
        <end position="21"/>
    </location>
</feature>
<comment type="subcellular location">
    <subcellularLocation>
        <location evidence="10">Cell inner membrane</location>
    </subcellularLocation>
    <subcellularLocation>
        <location evidence="2">Cell membrane</location>
        <topology evidence="2">Single-pass membrane protein</topology>
    </subcellularLocation>
</comment>
<organism evidence="12 13">
    <name type="scientific">Fontimonas thermophila</name>
    <dbReference type="NCBI Taxonomy" id="1076937"/>
    <lineage>
        <taxon>Bacteria</taxon>
        <taxon>Pseudomonadati</taxon>
        <taxon>Pseudomonadota</taxon>
        <taxon>Gammaproteobacteria</taxon>
        <taxon>Nevskiales</taxon>
        <taxon>Nevskiaceae</taxon>
        <taxon>Fontimonas</taxon>
    </lineage>
</organism>
<comment type="similarity">
    <text evidence="3 10">Belongs to the FliL family.</text>
</comment>
<protein>
    <recommendedName>
        <fullName evidence="10">Flagellar protein FliL</fullName>
    </recommendedName>
</protein>
<keyword evidence="8" id="KW-1133">Transmembrane helix</keyword>
<comment type="function">
    <text evidence="1 10">Controls the rotational direction of flagella during chemotaxis.</text>
</comment>
<keyword evidence="5 10" id="KW-0145">Chemotaxis</keyword>
<dbReference type="GO" id="GO:0009425">
    <property type="term" value="C:bacterial-type flagellum basal body"/>
    <property type="evidence" value="ECO:0007669"/>
    <property type="project" value="InterPro"/>
</dbReference>
<dbReference type="GO" id="GO:0006935">
    <property type="term" value="P:chemotaxis"/>
    <property type="evidence" value="ECO:0007669"/>
    <property type="project" value="UniProtKB-KW"/>
</dbReference>
<evidence type="ECO:0000256" key="10">
    <source>
        <dbReference type="RuleBase" id="RU364125"/>
    </source>
</evidence>
<dbReference type="STRING" id="1076937.SAMN04488120_104112"/>
<keyword evidence="9 10" id="KW-0472">Membrane</keyword>
<keyword evidence="6" id="KW-0812">Transmembrane</keyword>
<dbReference type="Pfam" id="PF03748">
    <property type="entry name" value="FliL"/>
    <property type="match status" value="1"/>
</dbReference>
<dbReference type="RefSeq" id="WP_091532682.1">
    <property type="nucleotide sequence ID" value="NZ_FOOC01000004.1"/>
</dbReference>
<evidence type="ECO:0000256" key="3">
    <source>
        <dbReference type="ARBA" id="ARBA00008281"/>
    </source>
</evidence>
<dbReference type="AlphaFoldDB" id="A0A1I2IQ73"/>
<keyword evidence="12" id="KW-0282">Flagellum</keyword>
<evidence type="ECO:0000256" key="4">
    <source>
        <dbReference type="ARBA" id="ARBA00022475"/>
    </source>
</evidence>
<dbReference type="PANTHER" id="PTHR35091">
    <property type="entry name" value="FLAGELLAR PROTEIN FLIL"/>
    <property type="match status" value="1"/>
</dbReference>
<keyword evidence="10" id="KW-0997">Cell inner membrane</keyword>
<keyword evidence="13" id="KW-1185">Reference proteome</keyword>
<keyword evidence="12" id="KW-0966">Cell projection</keyword>
<evidence type="ECO:0000256" key="7">
    <source>
        <dbReference type="ARBA" id="ARBA00022779"/>
    </source>
</evidence>
<accession>A0A1I2IQ73</accession>
<keyword evidence="12" id="KW-0969">Cilium</keyword>
<keyword evidence="4" id="KW-1003">Cell membrane</keyword>
<dbReference type="GO" id="GO:0071978">
    <property type="term" value="P:bacterial-type flagellum-dependent swarming motility"/>
    <property type="evidence" value="ECO:0007669"/>
    <property type="project" value="TreeGrafter"/>
</dbReference>
<proteinExistence type="inferred from homology"/>
<evidence type="ECO:0000256" key="5">
    <source>
        <dbReference type="ARBA" id="ARBA00022500"/>
    </source>
</evidence>
<dbReference type="Proteomes" id="UP000199771">
    <property type="component" value="Unassembled WGS sequence"/>
</dbReference>
<gene>
    <name evidence="12" type="ORF">SAMN04488120_104112</name>
</gene>